<dbReference type="Gene3D" id="3.40.630.30">
    <property type="match status" value="1"/>
</dbReference>
<dbReference type="AlphaFoldDB" id="A0A8E2I7N4"/>
<dbReference type="InterPro" id="IPR016181">
    <property type="entry name" value="Acyl_CoA_acyltransferase"/>
</dbReference>
<dbReference type="Pfam" id="PF00583">
    <property type="entry name" value="Acetyltransf_1"/>
    <property type="match status" value="1"/>
</dbReference>
<comment type="caution">
    <text evidence="1">The sequence shown here is derived from an EMBL/GenBank/DDBJ whole genome shotgun (WGS) entry which is preliminary data.</text>
</comment>
<dbReference type="PANTHER" id="PTHR43072:SF60">
    <property type="entry name" value="L-2,4-DIAMINOBUTYRIC ACID ACETYLTRANSFERASE"/>
    <property type="match status" value="1"/>
</dbReference>
<dbReference type="SUPFAM" id="SSF55729">
    <property type="entry name" value="Acyl-CoA N-acyltransferases (Nat)"/>
    <property type="match status" value="1"/>
</dbReference>
<dbReference type="InterPro" id="IPR017255">
    <property type="entry name" value="AcTrfase_GNAT_prd"/>
</dbReference>
<reference evidence="1 2" key="1">
    <citation type="submission" date="2017-01" db="EMBL/GenBank/DDBJ databases">
        <title>Draft genome sequence of Bacillus oleronius.</title>
        <authorList>
            <person name="Allam M."/>
        </authorList>
    </citation>
    <scope>NUCLEOTIDE SEQUENCE [LARGE SCALE GENOMIC DNA]</scope>
    <source>
        <strain evidence="1 2">DSM 9356</strain>
    </source>
</reference>
<keyword evidence="2" id="KW-1185">Reference proteome</keyword>
<name>A0A8E2I7N4_9BACI</name>
<dbReference type="EMBL" id="MTLA01000188">
    <property type="protein sequence ID" value="OOP67530.1"/>
    <property type="molecule type" value="Genomic_DNA"/>
</dbReference>
<gene>
    <name evidence="1" type="ORF">BWZ43_15280</name>
</gene>
<evidence type="ECO:0000313" key="1">
    <source>
        <dbReference type="EMBL" id="OOP67530.1"/>
    </source>
</evidence>
<keyword evidence="1" id="KW-0808">Transferase</keyword>
<evidence type="ECO:0000313" key="2">
    <source>
        <dbReference type="Proteomes" id="UP000189761"/>
    </source>
</evidence>
<dbReference type="PANTHER" id="PTHR43072">
    <property type="entry name" value="N-ACETYLTRANSFERASE"/>
    <property type="match status" value="1"/>
</dbReference>
<dbReference type="InterPro" id="IPR000182">
    <property type="entry name" value="GNAT_dom"/>
</dbReference>
<dbReference type="RefSeq" id="WP_058004512.1">
    <property type="nucleotide sequence ID" value="NZ_CP065424.1"/>
</dbReference>
<proteinExistence type="predicted"/>
<accession>A0A8E2I7N4</accession>
<dbReference type="PIRSF" id="PIRSF037663">
    <property type="entry name" value="Acetyltransf_GNAT_prd"/>
    <property type="match status" value="1"/>
</dbReference>
<sequence length="164" mass="19189">MKIREIQPSDAKAFSHLCQEIDESGFMLYDPGERMIDIEKEEKRIKRILGDDRSTILVVEENEQLIGYMIAIGGSVKRTRHSAYLVLGVSKKHRGKGIAKQLFEEMFRWAKEREFTRLELTVIKDNENAFLLYRKMGFIIEGEKVHSLMIDGNPVNEYYLYKLI</sequence>
<dbReference type="GO" id="GO:0016747">
    <property type="term" value="F:acyltransferase activity, transferring groups other than amino-acyl groups"/>
    <property type="evidence" value="ECO:0007669"/>
    <property type="project" value="InterPro"/>
</dbReference>
<dbReference type="CDD" id="cd04301">
    <property type="entry name" value="NAT_SF"/>
    <property type="match status" value="1"/>
</dbReference>
<protein>
    <submittedName>
        <fullName evidence="1">N-acetyltransferase</fullName>
    </submittedName>
</protein>
<dbReference type="Proteomes" id="UP000189761">
    <property type="component" value="Unassembled WGS sequence"/>
</dbReference>
<dbReference type="PROSITE" id="PS51186">
    <property type="entry name" value="GNAT"/>
    <property type="match status" value="1"/>
</dbReference>
<organism evidence="1 2">
    <name type="scientific">Heyndrickxia oleronia</name>
    <dbReference type="NCBI Taxonomy" id="38875"/>
    <lineage>
        <taxon>Bacteria</taxon>
        <taxon>Bacillati</taxon>
        <taxon>Bacillota</taxon>
        <taxon>Bacilli</taxon>
        <taxon>Bacillales</taxon>
        <taxon>Bacillaceae</taxon>
        <taxon>Heyndrickxia</taxon>
    </lineage>
</organism>